<feature type="region of interest" description="Disordered" evidence="1">
    <location>
        <begin position="1"/>
        <end position="29"/>
    </location>
</feature>
<comment type="caution">
    <text evidence="3">The sequence shown here is derived from an EMBL/GenBank/DDBJ whole genome shotgun (WGS) entry which is preliminary data.</text>
</comment>
<evidence type="ECO:0000313" key="3">
    <source>
        <dbReference type="EMBL" id="PGH18986.1"/>
    </source>
</evidence>
<keyword evidence="2" id="KW-0812">Transmembrane</keyword>
<keyword evidence="2" id="KW-1133">Transmembrane helix</keyword>
<dbReference type="EMBL" id="PDNB01000001">
    <property type="protein sequence ID" value="PGH18986.1"/>
    <property type="molecule type" value="Genomic_DNA"/>
</dbReference>
<feature type="transmembrane region" description="Helical" evidence="2">
    <location>
        <begin position="160"/>
        <end position="191"/>
    </location>
</feature>
<feature type="transmembrane region" description="Helical" evidence="2">
    <location>
        <begin position="647"/>
        <end position="665"/>
    </location>
</feature>
<evidence type="ECO:0000256" key="1">
    <source>
        <dbReference type="SAM" id="MobiDB-lite"/>
    </source>
</evidence>
<gene>
    <name evidence="3" type="ORF">AJ79_00019</name>
</gene>
<keyword evidence="2" id="KW-0472">Membrane</keyword>
<accession>A0A2B7YBS2</accession>
<dbReference type="Proteomes" id="UP000223968">
    <property type="component" value="Unassembled WGS sequence"/>
</dbReference>
<evidence type="ECO:0000313" key="4">
    <source>
        <dbReference type="Proteomes" id="UP000223968"/>
    </source>
</evidence>
<keyword evidence="4" id="KW-1185">Reference proteome</keyword>
<dbReference type="OrthoDB" id="5342924at2759"/>
<dbReference type="STRING" id="1447875.A0A2B7YBS2"/>
<protein>
    <submittedName>
        <fullName evidence="3">Uncharacterized protein</fullName>
    </submittedName>
</protein>
<dbReference type="AlphaFoldDB" id="A0A2B7YBS2"/>
<proteinExistence type="predicted"/>
<feature type="compositionally biased region" description="Polar residues" evidence="1">
    <location>
        <begin position="7"/>
        <end position="19"/>
    </location>
</feature>
<sequence length="769" mass="85263">MHDSSEESASLAPTGSRAGSTEEAADEAASKKTWERPKFVFTRSLDSVAYIVHFLTLSLTVVVIALNIRNVYFRDHEDDPVLGFIEMKEILSTLQFVAKLHEVLMVASLTAIVFHFTRNSLLGAKGVPLGLMSAPFKIGAPDYLISPELTSNLSFRCDHLFLATAILFCTVLAIALGPASAIGLIPSLSWWDMSGPFSGMSLPIYAKYKHHELWPQTLTPGKSLDCHTTIENTSLACPSKGFHEIERWVQSYVNTGESTNLTIVESIGGARRRLASYSYNPYDLSLGEDQSDEKKRMFSSYYSRTGPMSLSTTSSHQVLLTLGTFWKYLKSKNVGSIAGVTRPKLRIAKQFSTYEPIVGVRCSAYRFNENNVTFESLGWEVPKSAWNYTQSLTKVNFTWIDLSGSNINASIAALFVVPIAWGRTNVPNDTKQDSMIVPCTIEARWIASEVTYDPGSTDIVKDNVTDLSTFLGFGLEDESASRRFGASAIIKISPAWADLLNLRIPSADSVFSPNTTTITRLVERFMSRSKSGLATFGSPKRRYSMNQFRQDISEDLATVLGLYLADAISRQAYLQDLTRTVIVVPFRNSTAVNQTSLVFQTGWNADNFNVTYTPEEFNANATNWTRYEMDVQRWGYGYGVKSKTSRFSVSILSMYLAVVVGYLIWFHSMKYLRGKAFWALTTNRWSNIGELLALAINSPSSAKLDGTCAGVDEGYTWALDMRVRDVGDSHLGLIVGEGENGEGEKIVYSSVDPSIAYGSLRHRPRNEGG</sequence>
<name>A0A2B7YBS2_9EURO</name>
<organism evidence="3 4">
    <name type="scientific">Helicocarpus griseus UAMH5409</name>
    <dbReference type="NCBI Taxonomy" id="1447875"/>
    <lineage>
        <taxon>Eukaryota</taxon>
        <taxon>Fungi</taxon>
        <taxon>Dikarya</taxon>
        <taxon>Ascomycota</taxon>
        <taxon>Pezizomycotina</taxon>
        <taxon>Eurotiomycetes</taxon>
        <taxon>Eurotiomycetidae</taxon>
        <taxon>Onygenales</taxon>
        <taxon>Ajellomycetaceae</taxon>
        <taxon>Helicocarpus</taxon>
    </lineage>
</organism>
<feature type="transmembrane region" description="Helical" evidence="2">
    <location>
        <begin position="48"/>
        <end position="68"/>
    </location>
</feature>
<evidence type="ECO:0000256" key="2">
    <source>
        <dbReference type="SAM" id="Phobius"/>
    </source>
</evidence>
<reference evidence="3 4" key="1">
    <citation type="submission" date="2017-10" db="EMBL/GenBank/DDBJ databases">
        <title>Comparative genomics in systemic dimorphic fungi from Ajellomycetaceae.</title>
        <authorList>
            <person name="Munoz J.F."/>
            <person name="Mcewen J.G."/>
            <person name="Clay O.K."/>
            <person name="Cuomo C.A."/>
        </authorList>
    </citation>
    <scope>NUCLEOTIDE SEQUENCE [LARGE SCALE GENOMIC DNA]</scope>
    <source>
        <strain evidence="3 4">UAMH5409</strain>
    </source>
</reference>